<dbReference type="Gene3D" id="2.60.40.4070">
    <property type="match status" value="1"/>
</dbReference>
<gene>
    <name evidence="2" type="ORF">JGI23_00573</name>
</gene>
<evidence type="ECO:0000313" key="2">
    <source>
        <dbReference type="EMBL" id="CUS98948.1"/>
    </source>
</evidence>
<proteinExistence type="predicted"/>
<dbReference type="EMBL" id="CZVW01000005">
    <property type="protein sequence ID" value="CUS98948.1"/>
    <property type="molecule type" value="Genomic_DNA"/>
</dbReference>
<accession>A0A0P1MT97</accession>
<evidence type="ECO:0000259" key="1">
    <source>
        <dbReference type="Pfam" id="PF18962"/>
    </source>
</evidence>
<dbReference type="AlphaFoldDB" id="A0A0P1MT97"/>
<organism evidence="2 3">
    <name type="scientific">Candidatus Chryseopegocella kryptomonas</name>
    <dbReference type="NCBI Taxonomy" id="1633643"/>
    <lineage>
        <taxon>Bacteria</taxon>
        <taxon>Pseudomonadati</taxon>
        <taxon>Candidatus Kryptoniota</taxon>
        <taxon>Candidatus Chryseopegocella</taxon>
    </lineage>
</organism>
<dbReference type="Pfam" id="PF18962">
    <property type="entry name" value="Por_Secre_tail"/>
    <property type="match status" value="1"/>
</dbReference>
<name>A0A0P1MT97_9BACT</name>
<dbReference type="Proteomes" id="UP000199197">
    <property type="component" value="Unassembled WGS sequence"/>
</dbReference>
<dbReference type="NCBIfam" id="TIGR04183">
    <property type="entry name" value="Por_Secre_tail"/>
    <property type="match status" value="1"/>
</dbReference>
<keyword evidence="3" id="KW-1185">Reference proteome</keyword>
<dbReference type="SUPFAM" id="SSF50998">
    <property type="entry name" value="Quinoprotein alcohol dehydrogenase-like"/>
    <property type="match status" value="1"/>
</dbReference>
<protein>
    <submittedName>
        <fullName evidence="2">Por secretion system C-terminal sorting domain-containing protein</fullName>
    </submittedName>
</protein>
<reference evidence="3" key="1">
    <citation type="submission" date="2015-11" db="EMBL/GenBank/DDBJ databases">
        <authorList>
            <person name="Varghese N."/>
        </authorList>
    </citation>
    <scope>NUCLEOTIDE SEQUENCE [LARGE SCALE GENOMIC DNA]</scope>
    <source>
        <strain evidence="3">JGI-23</strain>
    </source>
</reference>
<dbReference type="InterPro" id="IPR011047">
    <property type="entry name" value="Quinoprotein_ADH-like_sf"/>
</dbReference>
<feature type="domain" description="Secretion system C-terminal sorting" evidence="1">
    <location>
        <begin position="418"/>
        <end position="493"/>
    </location>
</feature>
<sequence length="496" mass="56128">MINDLQVWGNKLLVGGELFSGQNIMGSLGRQVIERNIVAAIDAKTGKVIRGWKGPDFTFVECYYDKIGSWYSKTLAKYVSALAIDDSTLYVGGNMSLKGPHWYSYYCDIRDYPEVLVALDLKTGQVRRKWTFDKSEDLLNRANGYDGIKKILPTQNAIYVAGGLWWIKVPGSKIGFVVIDRSTGNILNWNAGLWGGARSVAIKNDTLFVAGWFTKVLDTIPRTYIAAFSTRLDSVKLLNWQSGPFQILYDSDNRLTATIWNMALDDSVLYICGTFKTSGDSARERIASIYTRDGKFTGWKPSTSSLGSNYYTSIALTDSVVYFGGNWGVDAFSKRTAQKVSRRWHNNTPRIDISAIAVNPKYRHVYIGGKFFGNPDITGAYYPMPFFFIAPYAEDVLTSVEELNQLVILNDYKLYQNYPNPFNPSTKIEFEIPKKEHVKLIIYDILGREVKRVVDEELQMGRYTVNVDMSGYSSGVYFYRFEAGNFVSVKKMILLK</sequence>
<evidence type="ECO:0000313" key="3">
    <source>
        <dbReference type="Proteomes" id="UP000199197"/>
    </source>
</evidence>
<dbReference type="InterPro" id="IPR026444">
    <property type="entry name" value="Secre_tail"/>
</dbReference>